<name>A0ACB8FE49_9SAUR</name>
<sequence length="120" mass="12195">MRTSRSKSASVLRLLLRTPLSAHLGGWAAGTDSLGGDKLTGWGSQPEAAALLLRLLRTSSMAGLLAAGTDSPGTSSPAGAPSGVQQSTLTAHLEGRVVVWFPAFLQLVGGASRQSQAGEV</sequence>
<evidence type="ECO:0000313" key="1">
    <source>
        <dbReference type="EMBL" id="KAH8003548.1"/>
    </source>
</evidence>
<reference evidence="1" key="1">
    <citation type="submission" date="2021-08" db="EMBL/GenBank/DDBJ databases">
        <title>The first chromosome-level gecko genome reveals the dynamic sex chromosomes of Neotropical dwarf geckos (Sphaerodactylidae: Sphaerodactylus).</title>
        <authorList>
            <person name="Pinto B.J."/>
            <person name="Keating S.E."/>
            <person name="Gamble T."/>
        </authorList>
    </citation>
    <scope>NUCLEOTIDE SEQUENCE</scope>
    <source>
        <strain evidence="1">TG3544</strain>
    </source>
</reference>
<accession>A0ACB8FE49</accession>
<comment type="caution">
    <text evidence="1">The sequence shown here is derived from an EMBL/GenBank/DDBJ whole genome shotgun (WGS) entry which is preliminary data.</text>
</comment>
<dbReference type="Proteomes" id="UP000827872">
    <property type="component" value="Linkage Group LG09"/>
</dbReference>
<evidence type="ECO:0000313" key="2">
    <source>
        <dbReference type="Proteomes" id="UP000827872"/>
    </source>
</evidence>
<dbReference type="EMBL" id="CM037622">
    <property type="protein sequence ID" value="KAH8003548.1"/>
    <property type="molecule type" value="Genomic_DNA"/>
</dbReference>
<keyword evidence="2" id="KW-1185">Reference proteome</keyword>
<proteinExistence type="predicted"/>
<protein>
    <submittedName>
        <fullName evidence="1">Uncharacterized protein</fullName>
    </submittedName>
</protein>
<gene>
    <name evidence="1" type="ORF">K3G42_019999</name>
</gene>
<organism evidence="1 2">
    <name type="scientific">Sphaerodactylus townsendi</name>
    <dbReference type="NCBI Taxonomy" id="933632"/>
    <lineage>
        <taxon>Eukaryota</taxon>
        <taxon>Metazoa</taxon>
        <taxon>Chordata</taxon>
        <taxon>Craniata</taxon>
        <taxon>Vertebrata</taxon>
        <taxon>Euteleostomi</taxon>
        <taxon>Lepidosauria</taxon>
        <taxon>Squamata</taxon>
        <taxon>Bifurcata</taxon>
        <taxon>Gekkota</taxon>
        <taxon>Sphaerodactylidae</taxon>
        <taxon>Sphaerodactylus</taxon>
    </lineage>
</organism>